<comment type="caution">
    <text evidence="1">The sequence shown here is derived from an EMBL/GenBank/DDBJ whole genome shotgun (WGS) entry which is preliminary data.</text>
</comment>
<sequence>MQYRMGPRALQAWREPTSWRRSPIRKAGARRLEWASLTSAMGAC</sequence>
<dbReference type="Proteomes" id="UP000545037">
    <property type="component" value="Unassembled WGS sequence"/>
</dbReference>
<keyword evidence="2" id="KW-1185">Reference proteome</keyword>
<proteinExistence type="predicted"/>
<protein>
    <submittedName>
        <fullName evidence="1">Uncharacterized protein</fullName>
    </submittedName>
</protein>
<name>A0A7W9FG58_9CAUL</name>
<evidence type="ECO:0000313" key="2">
    <source>
        <dbReference type="Proteomes" id="UP000545037"/>
    </source>
</evidence>
<gene>
    <name evidence="1" type="ORF">GGR13_001882</name>
</gene>
<reference evidence="1 2" key="1">
    <citation type="submission" date="2020-08" db="EMBL/GenBank/DDBJ databases">
        <title>Genomic Encyclopedia of Type Strains, Phase IV (KMG-IV): sequencing the most valuable type-strain genomes for metagenomic binning, comparative biology and taxonomic classification.</title>
        <authorList>
            <person name="Goeker M."/>
        </authorList>
    </citation>
    <scope>NUCLEOTIDE SEQUENCE [LARGE SCALE GENOMIC DNA]</scope>
    <source>
        <strain evidence="1 2">DSM 4737</strain>
    </source>
</reference>
<organism evidence="1 2">
    <name type="scientific">Brevundimonas variabilis</name>
    <dbReference type="NCBI Taxonomy" id="74312"/>
    <lineage>
        <taxon>Bacteria</taxon>
        <taxon>Pseudomonadati</taxon>
        <taxon>Pseudomonadota</taxon>
        <taxon>Alphaproteobacteria</taxon>
        <taxon>Caulobacterales</taxon>
        <taxon>Caulobacteraceae</taxon>
        <taxon>Brevundimonas</taxon>
    </lineage>
</organism>
<accession>A0A7W9FG58</accession>
<dbReference type="EMBL" id="JACHOR010000003">
    <property type="protein sequence ID" value="MBB5746278.1"/>
    <property type="molecule type" value="Genomic_DNA"/>
</dbReference>
<evidence type="ECO:0000313" key="1">
    <source>
        <dbReference type="EMBL" id="MBB5746278.1"/>
    </source>
</evidence>
<dbReference type="AlphaFoldDB" id="A0A7W9FG58"/>